<reference evidence="1 2" key="1">
    <citation type="submission" date="2021-08" db="EMBL/GenBank/DDBJ databases">
        <title>Culture and genomic analysis of Symbiopectobacterium purcellii sp. nov. gen. nov., isolated from the leafhopper Empoasca decipiens.</title>
        <authorList>
            <person name="Nadal-Jimenez P."/>
            <person name="Siozios S."/>
            <person name="Halliday N."/>
            <person name="Camara M."/>
            <person name="Hurst G.D.D."/>
        </authorList>
    </citation>
    <scope>NUCLEOTIDE SEQUENCE [LARGE SCALE GENOMIC DNA]</scope>
    <source>
        <strain evidence="1 2">SyEd1</strain>
    </source>
</reference>
<proteinExistence type="predicted"/>
<dbReference type="RefSeq" id="WP_222159607.1">
    <property type="nucleotide sequence ID" value="NZ_CP081864.1"/>
</dbReference>
<evidence type="ECO:0000313" key="2">
    <source>
        <dbReference type="Proteomes" id="UP000825886"/>
    </source>
</evidence>
<name>A0ABX9AN08_9ENTR</name>
<accession>A0ABX9AN08</accession>
<organism evidence="1 2">
    <name type="scientific">Symbiopectobacterium purcellii</name>
    <dbReference type="NCBI Taxonomy" id="2871826"/>
    <lineage>
        <taxon>Bacteria</taxon>
        <taxon>Pseudomonadati</taxon>
        <taxon>Pseudomonadota</taxon>
        <taxon>Gammaproteobacteria</taxon>
        <taxon>Enterobacterales</taxon>
        <taxon>Enterobacteriaceae</taxon>
    </lineage>
</organism>
<evidence type="ECO:0000313" key="1">
    <source>
        <dbReference type="EMBL" id="QZN96580.1"/>
    </source>
</evidence>
<dbReference type="EMBL" id="CP081864">
    <property type="protein sequence ID" value="QZN96580.1"/>
    <property type="molecule type" value="Genomic_DNA"/>
</dbReference>
<sequence length="142" mass="15629">MMADELQNKLVTALTSLRDQGKTPTQAVEHMIQALGGHYHDISRISVFNAKLIADVLYTVHQGKIDAHELAVLLRNMCYGGPDIALALRTTFTTLDAQAIGALLLDTQVYPESEKQQVHHALHYAKFAVPECDQAVEALYSA</sequence>
<gene>
    <name evidence="1" type="ORF">K6K13_03815</name>
</gene>
<keyword evidence="2" id="KW-1185">Reference proteome</keyword>
<protein>
    <submittedName>
        <fullName evidence="1">Uncharacterized protein</fullName>
    </submittedName>
</protein>
<dbReference type="Proteomes" id="UP000825886">
    <property type="component" value="Chromosome"/>
</dbReference>